<accession>A0A7S3QJ87</accession>
<feature type="compositionally biased region" description="Basic residues" evidence="3">
    <location>
        <begin position="1"/>
        <end position="12"/>
    </location>
</feature>
<dbReference type="Gene3D" id="3.40.50.1820">
    <property type="entry name" value="alpha/beta hydrolase"/>
    <property type="match status" value="1"/>
</dbReference>
<reference evidence="5" key="1">
    <citation type="submission" date="2021-01" db="EMBL/GenBank/DDBJ databases">
        <authorList>
            <person name="Corre E."/>
            <person name="Pelletier E."/>
            <person name="Niang G."/>
            <person name="Scheremetjew M."/>
            <person name="Finn R."/>
            <person name="Kale V."/>
            <person name="Holt S."/>
            <person name="Cochrane G."/>
            <person name="Meng A."/>
            <person name="Brown T."/>
            <person name="Cohen L."/>
        </authorList>
    </citation>
    <scope>NUCLEOTIDE SEQUENCE</scope>
    <source>
        <strain evidence="5">MM31A-1</strain>
    </source>
</reference>
<dbReference type="InterPro" id="IPR050266">
    <property type="entry name" value="AB_hydrolase_sf"/>
</dbReference>
<sequence length="355" mass="40017">MPTQHIRRRRIRSGSFSPSKNDDSQSTDTRNTSVGMMSAKRDYISSSSGMPVNVDFRMFYSISNANRISSITKKPLLCIHGGPGIPSDYLVGLSNAFPNRTVILYDQIGCGKSNEPSDINAYSIDNSVQDLVDLVQFLKTRYGLNQFHMLGHSFGGIIAYEYMKKTFANKNLINSPTLLSITLSSTQFDVHQVDKDSESQMDVIRDSENYSTTEEVNQSFQQTFVCRTESLPQPLQVAFSRRGKVCGQEMIQDYIAEPLPPTFQKNDANTDNNIMLPSILLTRGEFDFVTARQSIDNWKETFARSNYDHSIFDIDALTVNNSGHYSMLDNSSLYTDALDTFLSRTDNAELKARKQ</sequence>
<evidence type="ECO:0000256" key="1">
    <source>
        <dbReference type="ARBA" id="ARBA00010088"/>
    </source>
</evidence>
<evidence type="ECO:0000259" key="4">
    <source>
        <dbReference type="Pfam" id="PF00561"/>
    </source>
</evidence>
<evidence type="ECO:0000313" key="5">
    <source>
        <dbReference type="EMBL" id="CAE0478697.1"/>
    </source>
</evidence>
<dbReference type="EMBL" id="HBIO01030744">
    <property type="protein sequence ID" value="CAE0478697.1"/>
    <property type="molecule type" value="Transcribed_RNA"/>
</dbReference>
<evidence type="ECO:0000256" key="2">
    <source>
        <dbReference type="ARBA" id="ARBA00022801"/>
    </source>
</evidence>
<feature type="domain" description="AB hydrolase-1" evidence="4">
    <location>
        <begin position="74"/>
        <end position="303"/>
    </location>
</feature>
<dbReference type="AlphaFoldDB" id="A0A7S3QJ87"/>
<dbReference type="InterPro" id="IPR029058">
    <property type="entry name" value="AB_hydrolase_fold"/>
</dbReference>
<dbReference type="PANTHER" id="PTHR43798">
    <property type="entry name" value="MONOACYLGLYCEROL LIPASE"/>
    <property type="match status" value="1"/>
</dbReference>
<dbReference type="GO" id="GO:0006508">
    <property type="term" value="P:proteolysis"/>
    <property type="evidence" value="ECO:0007669"/>
    <property type="project" value="InterPro"/>
</dbReference>
<dbReference type="GO" id="GO:0008233">
    <property type="term" value="F:peptidase activity"/>
    <property type="evidence" value="ECO:0007669"/>
    <property type="project" value="InterPro"/>
</dbReference>
<organism evidence="5">
    <name type="scientific">Chaetoceros debilis</name>
    <dbReference type="NCBI Taxonomy" id="122233"/>
    <lineage>
        <taxon>Eukaryota</taxon>
        <taxon>Sar</taxon>
        <taxon>Stramenopiles</taxon>
        <taxon>Ochrophyta</taxon>
        <taxon>Bacillariophyta</taxon>
        <taxon>Coscinodiscophyceae</taxon>
        <taxon>Chaetocerotophycidae</taxon>
        <taxon>Chaetocerotales</taxon>
        <taxon>Chaetocerotaceae</taxon>
        <taxon>Chaetoceros</taxon>
    </lineage>
</organism>
<dbReference type="Pfam" id="PF00561">
    <property type="entry name" value="Abhydrolase_1"/>
    <property type="match status" value="1"/>
</dbReference>
<evidence type="ECO:0000256" key="3">
    <source>
        <dbReference type="SAM" id="MobiDB-lite"/>
    </source>
</evidence>
<feature type="region of interest" description="Disordered" evidence="3">
    <location>
        <begin position="1"/>
        <end position="35"/>
    </location>
</feature>
<dbReference type="InterPro" id="IPR002410">
    <property type="entry name" value="Peptidase_S33"/>
</dbReference>
<dbReference type="PRINTS" id="PR00793">
    <property type="entry name" value="PROAMNOPTASE"/>
</dbReference>
<feature type="compositionally biased region" description="Polar residues" evidence="3">
    <location>
        <begin position="14"/>
        <end position="35"/>
    </location>
</feature>
<name>A0A7S3QJ87_9STRA</name>
<dbReference type="InterPro" id="IPR000073">
    <property type="entry name" value="AB_hydrolase_1"/>
</dbReference>
<gene>
    <name evidence="5" type="ORF">CDEB00056_LOCUS23550</name>
</gene>
<proteinExistence type="inferred from homology"/>
<protein>
    <recommendedName>
        <fullName evidence="4">AB hydrolase-1 domain-containing protein</fullName>
    </recommendedName>
</protein>
<dbReference type="SUPFAM" id="SSF53474">
    <property type="entry name" value="alpha/beta-Hydrolases"/>
    <property type="match status" value="1"/>
</dbReference>
<comment type="similarity">
    <text evidence="1">Belongs to the peptidase S33 family.</text>
</comment>
<keyword evidence="2" id="KW-0378">Hydrolase</keyword>